<evidence type="ECO:0000313" key="3">
    <source>
        <dbReference type="Proteomes" id="UP000800303"/>
    </source>
</evidence>
<dbReference type="Pfam" id="PF02627">
    <property type="entry name" value="CMD"/>
    <property type="match status" value="1"/>
</dbReference>
<dbReference type="NCBIfam" id="TIGR00778">
    <property type="entry name" value="ahpD_dom"/>
    <property type="match status" value="1"/>
</dbReference>
<comment type="caution">
    <text evidence="2">The sequence shown here is derived from an EMBL/GenBank/DDBJ whole genome shotgun (WGS) entry which is preliminary data.</text>
</comment>
<dbReference type="InterPro" id="IPR004675">
    <property type="entry name" value="AhpD_core"/>
</dbReference>
<gene>
    <name evidence="2" type="ORF">GYN08_05255</name>
</gene>
<dbReference type="SUPFAM" id="SSF69118">
    <property type="entry name" value="AhpD-like"/>
    <property type="match status" value="1"/>
</dbReference>
<dbReference type="InterPro" id="IPR029032">
    <property type="entry name" value="AhpD-like"/>
</dbReference>
<organism evidence="2 3">
    <name type="scientific">Saccharibacillus alkalitolerans</name>
    <dbReference type="NCBI Taxonomy" id="2705290"/>
    <lineage>
        <taxon>Bacteria</taxon>
        <taxon>Bacillati</taxon>
        <taxon>Bacillota</taxon>
        <taxon>Bacilli</taxon>
        <taxon>Bacillales</taxon>
        <taxon>Paenibacillaceae</taxon>
        <taxon>Saccharibacillus</taxon>
    </lineage>
</organism>
<dbReference type="InterPro" id="IPR003779">
    <property type="entry name" value="CMD-like"/>
</dbReference>
<dbReference type="EMBL" id="JAAFGS010000001">
    <property type="protein sequence ID" value="NGZ74719.1"/>
    <property type="molecule type" value="Genomic_DNA"/>
</dbReference>
<evidence type="ECO:0000313" key="2">
    <source>
        <dbReference type="EMBL" id="NGZ74719.1"/>
    </source>
</evidence>
<evidence type="ECO:0000259" key="1">
    <source>
        <dbReference type="Pfam" id="PF02627"/>
    </source>
</evidence>
<accession>A0ABX0F487</accession>
<keyword evidence="3" id="KW-1185">Reference proteome</keyword>
<protein>
    <submittedName>
        <fullName evidence="2">Carboxymuconolactone decarboxylase family protein</fullName>
    </submittedName>
</protein>
<dbReference type="PANTHER" id="PTHR34846:SF10">
    <property type="entry name" value="CYTOPLASMIC PROTEIN"/>
    <property type="match status" value="1"/>
</dbReference>
<dbReference type="RefSeq" id="WP_166272959.1">
    <property type="nucleotide sequence ID" value="NZ_JAAFGS010000001.1"/>
</dbReference>
<proteinExistence type="predicted"/>
<dbReference type="PANTHER" id="PTHR34846">
    <property type="entry name" value="4-CARBOXYMUCONOLACTONE DECARBOXYLASE FAMILY PROTEIN (AFU_ORTHOLOGUE AFUA_6G11590)"/>
    <property type="match status" value="1"/>
</dbReference>
<reference evidence="2 3" key="1">
    <citation type="submission" date="2020-01" db="EMBL/GenBank/DDBJ databases">
        <title>Polyphasic characterisation and genomic insights into a novel alkali tolerant bacterium VR-M41.</title>
        <authorList>
            <person name="Vemuluri V.R."/>
        </authorList>
    </citation>
    <scope>NUCLEOTIDE SEQUENCE [LARGE SCALE GENOMIC DNA]</scope>
    <source>
        <strain evidence="2 3">VR-M41</strain>
    </source>
</reference>
<feature type="domain" description="Carboxymuconolactone decarboxylase-like" evidence="1">
    <location>
        <begin position="19"/>
        <end position="100"/>
    </location>
</feature>
<name>A0ABX0F487_9BACL</name>
<dbReference type="Gene3D" id="1.20.1290.10">
    <property type="entry name" value="AhpD-like"/>
    <property type="match status" value="1"/>
</dbReference>
<dbReference type="Proteomes" id="UP000800303">
    <property type="component" value="Unassembled WGS sequence"/>
</dbReference>
<sequence length="156" mass="17358">MNAVHAQPHLRLNHRKANPEAFRTMLALEKFIGGSGLDKSLVELLKTRVSQLNGCAYCVAAHAADLRALGDYEEQLLLLAVWRDSPVFTKRERAALELAECLVDIGERGVPDPVYEGARQYFGEAEYVDLVMVVNTINAWNRISISTGMYPGVKLE</sequence>